<evidence type="ECO:0000256" key="1">
    <source>
        <dbReference type="ARBA" id="ARBA00022679"/>
    </source>
</evidence>
<dbReference type="RefSeq" id="WP_083597161.1">
    <property type="nucleotide sequence ID" value="NZ_FOVH01000001.1"/>
</dbReference>
<proteinExistence type="predicted"/>
<keyword evidence="3 8" id="KW-0418">Kinase</keyword>
<reference evidence="8 9" key="1">
    <citation type="submission" date="2016-10" db="EMBL/GenBank/DDBJ databases">
        <authorList>
            <person name="de Groot N.N."/>
        </authorList>
    </citation>
    <scope>NUCLEOTIDE SEQUENCE [LARGE SCALE GENOMIC DNA]</scope>
    <source>
        <strain evidence="8 9">DSM 43067</strain>
    </source>
</reference>
<dbReference type="PANTHER" id="PTHR43289">
    <property type="entry name" value="MITOGEN-ACTIVATED PROTEIN KINASE KINASE KINASE 20-RELATED"/>
    <property type="match status" value="1"/>
</dbReference>
<dbReference type="InterPro" id="IPR000719">
    <property type="entry name" value="Prot_kinase_dom"/>
</dbReference>
<keyword evidence="6" id="KW-0812">Transmembrane</keyword>
<keyword evidence="6" id="KW-1133">Transmembrane helix</keyword>
<organism evidence="8 9">
    <name type="scientific">Actinomadura madurae</name>
    <dbReference type="NCBI Taxonomy" id="1993"/>
    <lineage>
        <taxon>Bacteria</taxon>
        <taxon>Bacillati</taxon>
        <taxon>Actinomycetota</taxon>
        <taxon>Actinomycetes</taxon>
        <taxon>Streptosporangiales</taxon>
        <taxon>Thermomonosporaceae</taxon>
        <taxon>Actinomadura</taxon>
    </lineage>
</organism>
<accession>A0A1I4W8X0</accession>
<name>A0A1I4W8X0_9ACTN</name>
<dbReference type="CDD" id="cd14014">
    <property type="entry name" value="STKc_PknB_like"/>
    <property type="match status" value="1"/>
</dbReference>
<dbReference type="Proteomes" id="UP000183413">
    <property type="component" value="Unassembled WGS sequence"/>
</dbReference>
<dbReference type="InterPro" id="IPR008271">
    <property type="entry name" value="Ser/Thr_kinase_AS"/>
</dbReference>
<dbReference type="eggNOG" id="COG0515">
    <property type="taxonomic scope" value="Bacteria"/>
</dbReference>
<evidence type="ECO:0000256" key="5">
    <source>
        <dbReference type="SAM" id="MobiDB-lite"/>
    </source>
</evidence>
<dbReference type="InterPro" id="IPR011009">
    <property type="entry name" value="Kinase-like_dom_sf"/>
</dbReference>
<evidence type="ECO:0000256" key="6">
    <source>
        <dbReference type="SAM" id="Phobius"/>
    </source>
</evidence>
<keyword evidence="2" id="KW-0547">Nucleotide-binding</keyword>
<dbReference type="AlphaFoldDB" id="A0A1I4W8X0"/>
<dbReference type="EMBL" id="FOVH01000001">
    <property type="protein sequence ID" value="SFN09915.1"/>
    <property type="molecule type" value="Genomic_DNA"/>
</dbReference>
<sequence>MSAAGTLRPGDPERLGPYRLLGRLGEGGQGVVFLGEDERGTHGRVAVKLLNGGFGPETEARSRFLRELETAKRVAEFCTAAILDADVAGDRPYIVSELVDGPSLHRVVTAEGPRARGALERLAVGTATALVAIHRAGVVHRDFKPHNVLLGPDGPRVIDFGIARALDTGTITSGGAIGTPAYMAPEQLEGLRAGPAADVFAWAGTMVFASSGRLPFAADTMTAMVGRVMHGEPDLGELTGPLRDVAARCLAKDPAARPTASEVLRALLGDADQAPAPPASAGTRTMQAPPAPPAPPTPPTPYAHPAPPGPPAPRDRRPVTGVVAVSAAVVAVAAAVVVMVLALSSGDGGGENREGPGASGRPLAATSGTAGATRPESPPSETPSSPSPGTSGPENGIPQRYAGTWTGRLTQNDGKVFSARLVLPAGGAAGSIAYPEQNCSGSEIYLGESGGTLRFRERITFGTERCVDTGTLTLTPEAGGDRLMFRYVGRSSNGREWTVVGPLSRS</sequence>
<dbReference type="InParanoid" id="A0A1I4W8X0"/>
<keyword evidence="6" id="KW-0472">Membrane</keyword>
<keyword evidence="1" id="KW-0808">Transferase</keyword>
<evidence type="ECO:0000256" key="3">
    <source>
        <dbReference type="ARBA" id="ARBA00022777"/>
    </source>
</evidence>
<feature type="compositionally biased region" description="Low complexity" evidence="5">
    <location>
        <begin position="382"/>
        <end position="394"/>
    </location>
</feature>
<feature type="transmembrane region" description="Helical" evidence="6">
    <location>
        <begin position="321"/>
        <end position="343"/>
    </location>
</feature>
<evidence type="ECO:0000256" key="4">
    <source>
        <dbReference type="ARBA" id="ARBA00022840"/>
    </source>
</evidence>
<feature type="compositionally biased region" description="Pro residues" evidence="5">
    <location>
        <begin position="289"/>
        <end position="312"/>
    </location>
</feature>
<evidence type="ECO:0000313" key="9">
    <source>
        <dbReference type="Proteomes" id="UP000183413"/>
    </source>
</evidence>
<keyword evidence="4" id="KW-0067">ATP-binding</keyword>
<dbReference type="PROSITE" id="PS50011">
    <property type="entry name" value="PROTEIN_KINASE_DOM"/>
    <property type="match status" value="1"/>
</dbReference>
<evidence type="ECO:0000256" key="2">
    <source>
        <dbReference type="ARBA" id="ARBA00022741"/>
    </source>
</evidence>
<protein>
    <submittedName>
        <fullName evidence="8">Serine/threonine protein kinase</fullName>
    </submittedName>
</protein>
<dbReference type="PANTHER" id="PTHR43289:SF34">
    <property type="entry name" value="SERINE_THREONINE-PROTEIN KINASE YBDM-RELATED"/>
    <property type="match status" value="1"/>
</dbReference>
<feature type="compositionally biased region" description="Low complexity" evidence="5">
    <location>
        <begin position="272"/>
        <end position="282"/>
    </location>
</feature>
<gene>
    <name evidence="8" type="ORF">SAMN04489713_101231</name>
</gene>
<dbReference type="Gene3D" id="1.10.510.10">
    <property type="entry name" value="Transferase(Phosphotransferase) domain 1"/>
    <property type="match status" value="1"/>
</dbReference>
<dbReference type="Gene3D" id="3.30.200.20">
    <property type="entry name" value="Phosphorylase Kinase, domain 1"/>
    <property type="match status" value="1"/>
</dbReference>
<dbReference type="Pfam" id="PF00069">
    <property type="entry name" value="Pkinase"/>
    <property type="match status" value="1"/>
</dbReference>
<keyword evidence="9" id="KW-1185">Reference proteome</keyword>
<keyword evidence="8" id="KW-0723">Serine/threonine-protein kinase</keyword>
<evidence type="ECO:0000259" key="7">
    <source>
        <dbReference type="PROSITE" id="PS50011"/>
    </source>
</evidence>
<feature type="region of interest" description="Disordered" evidence="5">
    <location>
        <begin position="345"/>
        <end position="401"/>
    </location>
</feature>
<feature type="domain" description="Protein kinase" evidence="7">
    <location>
        <begin position="18"/>
        <end position="268"/>
    </location>
</feature>
<dbReference type="STRING" id="1993.SAMN04489713_101231"/>
<dbReference type="GO" id="GO:0004674">
    <property type="term" value="F:protein serine/threonine kinase activity"/>
    <property type="evidence" value="ECO:0007669"/>
    <property type="project" value="UniProtKB-KW"/>
</dbReference>
<dbReference type="GO" id="GO:0005524">
    <property type="term" value="F:ATP binding"/>
    <property type="evidence" value="ECO:0007669"/>
    <property type="project" value="UniProtKB-KW"/>
</dbReference>
<evidence type="ECO:0000313" key="8">
    <source>
        <dbReference type="EMBL" id="SFN09915.1"/>
    </source>
</evidence>
<dbReference type="SUPFAM" id="SSF56112">
    <property type="entry name" value="Protein kinase-like (PK-like)"/>
    <property type="match status" value="1"/>
</dbReference>
<feature type="region of interest" description="Disordered" evidence="5">
    <location>
        <begin position="272"/>
        <end position="317"/>
    </location>
</feature>
<dbReference type="PROSITE" id="PS00108">
    <property type="entry name" value="PROTEIN_KINASE_ST"/>
    <property type="match status" value="1"/>
</dbReference>